<name>A0ABS5FVV7_9BRAD</name>
<comment type="caution">
    <text evidence="1">The sequence shown here is derived from an EMBL/GenBank/DDBJ whole genome shotgun (WGS) entry which is preliminary data.</text>
</comment>
<sequence length="231" mass="25013">MRCGLFGKLSAKRDFIALATPRAFLEIWEPWLQSCLSASQHQLGTNWQSAYLSAPLWRFWLGADISGETTLGAFMPSVDGIGRYYPLTLMAVADPSFSIPPPDLNAQDSWFSTCEEFLLSTLDHEKSFEQITATLDSLAVPHMEATASGTGDVLRISDTTIGSFTAGTSFRDALAKVRQKNHGALAAASFWWTDGGGDFPPMALACRGLLDPFGYSAMLTGRISVRADGCA</sequence>
<proteinExistence type="predicted"/>
<gene>
    <name evidence="1" type="primary">tagF</name>
    <name evidence="1" type="ORF">JQ615_35645</name>
</gene>
<organism evidence="1 2">
    <name type="scientific">Bradyrhizobium jicamae</name>
    <dbReference type="NCBI Taxonomy" id="280332"/>
    <lineage>
        <taxon>Bacteria</taxon>
        <taxon>Pseudomonadati</taxon>
        <taxon>Pseudomonadota</taxon>
        <taxon>Alphaproteobacteria</taxon>
        <taxon>Hyphomicrobiales</taxon>
        <taxon>Nitrobacteraceae</taxon>
        <taxon>Bradyrhizobium</taxon>
    </lineage>
</organism>
<dbReference type="InterPro" id="IPR017748">
    <property type="entry name" value="TagF"/>
</dbReference>
<protein>
    <submittedName>
        <fullName evidence="1">Type VI secretion system-associated protein TagF</fullName>
    </submittedName>
</protein>
<dbReference type="NCBIfam" id="TIGR03373">
    <property type="entry name" value="VI_minor_4"/>
    <property type="match status" value="1"/>
</dbReference>
<evidence type="ECO:0000313" key="2">
    <source>
        <dbReference type="Proteomes" id="UP001315278"/>
    </source>
</evidence>
<reference evidence="2" key="1">
    <citation type="journal article" date="2021" name="ISME J.">
        <title>Evolutionary origin and ecological implication of a unique nif island in free-living Bradyrhizobium lineages.</title>
        <authorList>
            <person name="Tao J."/>
        </authorList>
    </citation>
    <scope>NUCLEOTIDE SEQUENCE [LARGE SCALE GENOMIC DNA]</scope>
    <source>
        <strain evidence="2">SZCCT0434</strain>
    </source>
</reference>
<keyword evidence="2" id="KW-1185">Reference proteome</keyword>
<dbReference type="EMBL" id="JAFCJH010000060">
    <property type="protein sequence ID" value="MBR0800709.1"/>
    <property type="molecule type" value="Genomic_DNA"/>
</dbReference>
<dbReference type="InterPro" id="IPR038225">
    <property type="entry name" value="TagF_sf"/>
</dbReference>
<dbReference type="Gene3D" id="3.40.1730.10">
    <property type="entry name" value="pa0076 domain"/>
    <property type="match status" value="1"/>
</dbReference>
<evidence type="ECO:0000313" key="1">
    <source>
        <dbReference type="EMBL" id="MBR0800709.1"/>
    </source>
</evidence>
<dbReference type="Proteomes" id="UP001315278">
    <property type="component" value="Unassembled WGS sequence"/>
</dbReference>
<dbReference type="PIRSF" id="PIRSF029287">
    <property type="entry name" value="UCP029287"/>
    <property type="match status" value="1"/>
</dbReference>
<accession>A0ABS5FVV7</accession>
<dbReference type="Pfam" id="PF09867">
    <property type="entry name" value="TagF_N"/>
    <property type="match status" value="1"/>
</dbReference>
<dbReference type="RefSeq" id="WP_212397274.1">
    <property type="nucleotide sequence ID" value="NZ_JAFCJH010000060.1"/>
</dbReference>